<keyword evidence="3" id="KW-1185">Reference proteome</keyword>
<evidence type="ECO:0000256" key="1">
    <source>
        <dbReference type="SAM" id="MobiDB-lite"/>
    </source>
</evidence>
<dbReference type="AlphaFoldDB" id="A0A7J6F1E1"/>
<name>A0A7J6F1E1_CANSA</name>
<protein>
    <submittedName>
        <fullName evidence="2">Uncharacterized protein</fullName>
    </submittedName>
</protein>
<dbReference type="EMBL" id="JAATIQ010000281">
    <property type="protein sequence ID" value="KAF4364527.1"/>
    <property type="molecule type" value="Genomic_DNA"/>
</dbReference>
<dbReference type="Proteomes" id="UP000583929">
    <property type="component" value="Unassembled WGS sequence"/>
</dbReference>
<proteinExistence type="predicted"/>
<gene>
    <name evidence="2" type="ORF">G4B88_012109</name>
</gene>
<organism evidence="2 3">
    <name type="scientific">Cannabis sativa</name>
    <name type="common">Hemp</name>
    <name type="synonym">Marijuana</name>
    <dbReference type="NCBI Taxonomy" id="3483"/>
    <lineage>
        <taxon>Eukaryota</taxon>
        <taxon>Viridiplantae</taxon>
        <taxon>Streptophyta</taxon>
        <taxon>Embryophyta</taxon>
        <taxon>Tracheophyta</taxon>
        <taxon>Spermatophyta</taxon>
        <taxon>Magnoliopsida</taxon>
        <taxon>eudicotyledons</taxon>
        <taxon>Gunneridae</taxon>
        <taxon>Pentapetalae</taxon>
        <taxon>rosids</taxon>
        <taxon>fabids</taxon>
        <taxon>Rosales</taxon>
        <taxon>Cannabaceae</taxon>
        <taxon>Cannabis</taxon>
    </lineage>
</organism>
<evidence type="ECO:0000313" key="3">
    <source>
        <dbReference type="Proteomes" id="UP000583929"/>
    </source>
</evidence>
<feature type="compositionally biased region" description="Polar residues" evidence="1">
    <location>
        <begin position="1"/>
        <end position="11"/>
    </location>
</feature>
<reference evidence="2 3" key="1">
    <citation type="journal article" date="2020" name="bioRxiv">
        <title>Sequence and annotation of 42 cannabis genomes reveals extensive copy number variation in cannabinoid synthesis and pathogen resistance genes.</title>
        <authorList>
            <person name="Mckernan K.J."/>
            <person name="Helbert Y."/>
            <person name="Kane L.T."/>
            <person name="Ebling H."/>
            <person name="Zhang L."/>
            <person name="Liu B."/>
            <person name="Eaton Z."/>
            <person name="Mclaughlin S."/>
            <person name="Kingan S."/>
            <person name="Baybayan P."/>
            <person name="Concepcion G."/>
            <person name="Jordan M."/>
            <person name="Riva A."/>
            <person name="Barbazuk W."/>
            <person name="Harkins T."/>
        </authorList>
    </citation>
    <scope>NUCLEOTIDE SEQUENCE [LARGE SCALE GENOMIC DNA]</scope>
    <source>
        <strain evidence="3">cv. Jamaican Lion 4</strain>
        <tissue evidence="2">Leaf</tissue>
    </source>
</reference>
<evidence type="ECO:0000313" key="2">
    <source>
        <dbReference type="EMBL" id="KAF4364527.1"/>
    </source>
</evidence>
<sequence>MESTSDASTTIPTPPNEHEHNLNLHRTTINDLELTLCDHHGLMTKTILTTELPCIPRAITPNTSAKSKVTIKSLLSVIDQIKNWLTKSDQDVFKHYSQFGRLLDLDTKGLFLGTLVNQIILRMVDCQKRHEL</sequence>
<feature type="region of interest" description="Disordered" evidence="1">
    <location>
        <begin position="1"/>
        <end position="21"/>
    </location>
</feature>
<comment type="caution">
    <text evidence="2">The sequence shown here is derived from an EMBL/GenBank/DDBJ whole genome shotgun (WGS) entry which is preliminary data.</text>
</comment>
<accession>A0A7J6F1E1</accession>